<dbReference type="GO" id="GO:0060090">
    <property type="term" value="F:molecular adaptor activity"/>
    <property type="evidence" value="ECO:0007669"/>
    <property type="project" value="InterPro"/>
</dbReference>
<keyword evidence="3" id="KW-1185">Reference proteome</keyword>
<gene>
    <name evidence="2" type="ORF">A0O28_0019700</name>
</gene>
<reference evidence="2 3" key="1">
    <citation type="submission" date="2016-04" db="EMBL/GenBank/DDBJ databases">
        <title>Multiple horizontal gene transfer events from other fungi enriched the ability of the initially mycotrophic fungus Trichoderma (Ascomycota) to feed on dead plant biomass.</title>
        <authorList>
            <person name="Atanasova L."/>
            <person name="Chenthamara K."/>
            <person name="Zhang J."/>
            <person name="Grujic M."/>
            <person name="Henrissat B."/>
            <person name="Kuo A."/>
            <person name="Aertz A."/>
            <person name="Salamov A."/>
            <person name="Lipzen A."/>
            <person name="Labutti K."/>
            <person name="Barry K."/>
            <person name="Miao Y."/>
            <person name="Rahimi M.J."/>
            <person name="Shen Q."/>
            <person name="Grigoriev I.V."/>
            <person name="Kubicek C.P."/>
            <person name="Druzhinina I.S."/>
        </authorList>
    </citation>
    <scope>NUCLEOTIDE SEQUENCE [LARGE SCALE GENOMIC DNA]</scope>
    <source>
        <strain evidence="2 3">NJAU 4742</strain>
    </source>
</reference>
<organism evidence="2 3">
    <name type="scientific">Trichoderma guizhouense</name>
    <dbReference type="NCBI Taxonomy" id="1491466"/>
    <lineage>
        <taxon>Eukaryota</taxon>
        <taxon>Fungi</taxon>
        <taxon>Dikarya</taxon>
        <taxon>Ascomycota</taxon>
        <taxon>Pezizomycotina</taxon>
        <taxon>Sordariomycetes</taxon>
        <taxon>Hypocreomycetidae</taxon>
        <taxon>Hypocreales</taxon>
        <taxon>Hypocreaceae</taxon>
        <taxon>Trichoderma</taxon>
    </lineage>
</organism>
<dbReference type="EMBL" id="LVVK01000020">
    <property type="protein sequence ID" value="OPB38864.1"/>
    <property type="molecule type" value="Genomic_DNA"/>
</dbReference>
<dbReference type="Proteomes" id="UP000191004">
    <property type="component" value="Unassembled WGS sequence"/>
</dbReference>
<dbReference type="Pfam" id="PF13001">
    <property type="entry name" value="ECM29_N"/>
    <property type="match status" value="1"/>
</dbReference>
<evidence type="ECO:0000313" key="2">
    <source>
        <dbReference type="EMBL" id="OPB38864.1"/>
    </source>
</evidence>
<dbReference type="GO" id="GO:0043248">
    <property type="term" value="P:proteasome assembly"/>
    <property type="evidence" value="ECO:0007669"/>
    <property type="project" value="InterPro"/>
</dbReference>
<protein>
    <recommendedName>
        <fullName evidence="1">Proteasome component Ecm29 N-terminal domain-containing protein</fullName>
    </recommendedName>
</protein>
<accession>A0A1T3CCQ8</accession>
<evidence type="ECO:0000313" key="3">
    <source>
        <dbReference type="Proteomes" id="UP000191004"/>
    </source>
</evidence>
<name>A0A1T3CCQ8_9HYPO</name>
<proteinExistence type="predicted"/>
<feature type="domain" description="Proteasome component Ecm29 N-terminal" evidence="1">
    <location>
        <begin position="12"/>
        <end position="105"/>
    </location>
</feature>
<comment type="caution">
    <text evidence="2">The sequence shown here is derived from an EMBL/GenBank/DDBJ whole genome shotgun (WGS) entry which is preliminary data.</text>
</comment>
<evidence type="ECO:0000259" key="1">
    <source>
        <dbReference type="Pfam" id="PF13001"/>
    </source>
</evidence>
<dbReference type="AlphaFoldDB" id="A0A1T3CCQ8"/>
<sequence length="124" mass="13841">MPRPLVVEISYISNPTFSEGESKIFLVEGPRNDKIFQNISQLKTKAVSFLASAAFTDEEKRFPAPYTFSSPDTIVASLAEEIIKTTSVSREQEDSAKKPFEAHSRLLAAYCTRILALPTKWNIA</sequence>
<dbReference type="InterPro" id="IPR024372">
    <property type="entry name" value="Ecm29_N"/>
</dbReference>